<reference evidence="2 3" key="1">
    <citation type="journal article" date="2010" name="Science">
        <title>Genomic comparison of the ants Camponotus floridanus and Harpegnathos saltator.</title>
        <authorList>
            <person name="Bonasio R."/>
            <person name="Zhang G."/>
            <person name="Ye C."/>
            <person name="Mutti N.S."/>
            <person name="Fang X."/>
            <person name="Qin N."/>
            <person name="Donahue G."/>
            <person name="Yang P."/>
            <person name="Li Q."/>
            <person name="Li C."/>
            <person name="Zhang P."/>
            <person name="Huang Z."/>
            <person name="Berger S.L."/>
            <person name="Reinberg D."/>
            <person name="Wang J."/>
            <person name="Liebig J."/>
        </authorList>
    </citation>
    <scope>NUCLEOTIDE SEQUENCE [LARGE SCALE GENOMIC DNA]</scope>
    <source>
        <strain evidence="2 3">Hsal</strain>
    </source>
</reference>
<protein>
    <submittedName>
        <fullName evidence="2">Invasion associated locus B family protein</fullName>
    </submittedName>
</protein>
<keyword evidence="3" id="KW-1185">Reference proteome</keyword>
<evidence type="ECO:0000256" key="1">
    <source>
        <dbReference type="SAM" id="SignalP"/>
    </source>
</evidence>
<dbReference type="Proteomes" id="UP000188912">
    <property type="component" value="Chromosome"/>
</dbReference>
<dbReference type="InterPro" id="IPR010642">
    <property type="entry name" value="Invasion_prot_B"/>
</dbReference>
<dbReference type="STRING" id="1902579.BHV28_16410"/>
<dbReference type="EMBL" id="CP017315">
    <property type="protein sequence ID" value="AQS42319.1"/>
    <property type="molecule type" value="Genomic_DNA"/>
</dbReference>
<dbReference type="KEGG" id="thd:BHV28_16410"/>
<reference evidence="2 3" key="2">
    <citation type="journal article" date="2016" name="Sci. Rep.">
        <title>The genome of Rhizobiales bacteria in predatory ants reveals urease gene functions but no genes for nitrogen fixation.</title>
        <authorList>
            <person name="Neuvonen M.M."/>
            <person name="Tamarit D."/>
            <person name="Naslund K."/>
            <person name="Liebig J."/>
            <person name="Feldhaar H."/>
            <person name="Moran N.A."/>
            <person name="Guy L."/>
            <person name="Andersson S.G."/>
        </authorList>
    </citation>
    <scope>NUCLEOTIDE SEQUENCE [LARGE SCALE GENOMIC DNA]</scope>
    <source>
        <strain evidence="2 3">Hsal</strain>
    </source>
</reference>
<feature type="chain" id="PRO_5012256667" evidence="1">
    <location>
        <begin position="28"/>
        <end position="176"/>
    </location>
</feature>
<dbReference type="Gene3D" id="2.60.40.1880">
    <property type="entry name" value="Invasion associated locus B (IalB) protein"/>
    <property type="match status" value="1"/>
</dbReference>
<dbReference type="InterPro" id="IPR038696">
    <property type="entry name" value="IalB_sf"/>
</dbReference>
<organism evidence="2 3">
    <name type="scientific">Candidatus Tokpelaia hoelldobleri</name>
    <dbReference type="NCBI Taxonomy" id="1902579"/>
    <lineage>
        <taxon>Bacteria</taxon>
        <taxon>Pseudomonadati</taxon>
        <taxon>Pseudomonadota</taxon>
        <taxon>Alphaproteobacteria</taxon>
        <taxon>Hyphomicrobiales</taxon>
        <taxon>Candidatus Tokpelaia</taxon>
    </lineage>
</organism>
<keyword evidence="1" id="KW-0732">Signal</keyword>
<dbReference type="AlphaFoldDB" id="A0A1U9JWR6"/>
<name>A0A1U9JWR6_9HYPH</name>
<accession>A0A1U9JWR6</accession>
<dbReference type="Pfam" id="PF06776">
    <property type="entry name" value="IalB"/>
    <property type="match status" value="1"/>
</dbReference>
<evidence type="ECO:0000313" key="2">
    <source>
        <dbReference type="EMBL" id="AQS42319.1"/>
    </source>
</evidence>
<feature type="signal peptide" evidence="1">
    <location>
        <begin position="1"/>
        <end position="27"/>
    </location>
</feature>
<proteinExistence type="predicted"/>
<gene>
    <name evidence="2" type="primary">ialB</name>
    <name evidence="2" type="ORF">BHV28_16410</name>
</gene>
<sequence>MFGKSFVSTAVIALGLGILGTGGAAQAQTPTLIKTTDSWGAYSYKAGGNTVCYALSVPLEGSAMPKQLDHGDVYFMVRKRTDGSVSFEPQFMAGYLLQEKSRVTVTIGDRSFSLFTKEKSAWVDIGKPDVEAALIAAMRGGNTMTVKAVSLRGNNTSYTYSLKGVTAALNTVKNCK</sequence>
<evidence type="ECO:0000313" key="3">
    <source>
        <dbReference type="Proteomes" id="UP000188912"/>
    </source>
</evidence>